<name>A0A1U7GXA6_9CYAN</name>
<evidence type="ECO:0000313" key="3">
    <source>
        <dbReference type="Proteomes" id="UP000186391"/>
    </source>
</evidence>
<sequence>MDCKYKDHPFPPCRFEQHPRNPNIYFCPHCRESYDVREVGNKFPTWLLLMIAIVILMIVAGNPKSLQETEENIPTSNPSQLE</sequence>
<dbReference type="OrthoDB" id="515575at2"/>
<comment type="caution">
    <text evidence="2">The sequence shown here is derived from an EMBL/GenBank/DDBJ whole genome shotgun (WGS) entry which is preliminary data.</text>
</comment>
<proteinExistence type="predicted"/>
<feature type="transmembrane region" description="Helical" evidence="1">
    <location>
        <begin position="43"/>
        <end position="61"/>
    </location>
</feature>
<dbReference type="RefSeq" id="WP_062244847.1">
    <property type="nucleotide sequence ID" value="NZ_MRCA01000009.1"/>
</dbReference>
<dbReference type="AlphaFoldDB" id="A0A1U7GXA6"/>
<gene>
    <name evidence="2" type="ORF">NIES592_16690</name>
</gene>
<keyword evidence="3" id="KW-1185">Reference proteome</keyword>
<dbReference type="Proteomes" id="UP000186391">
    <property type="component" value="Unassembled WGS sequence"/>
</dbReference>
<accession>A0A1U7GXA6</accession>
<keyword evidence="1" id="KW-1133">Transmembrane helix</keyword>
<protein>
    <submittedName>
        <fullName evidence="2">Uncharacterized protein</fullName>
    </submittedName>
</protein>
<keyword evidence="1" id="KW-0812">Transmembrane</keyword>
<keyword evidence="1" id="KW-0472">Membrane</keyword>
<evidence type="ECO:0000256" key="1">
    <source>
        <dbReference type="SAM" id="Phobius"/>
    </source>
</evidence>
<reference evidence="2 3" key="1">
    <citation type="submission" date="2016-11" db="EMBL/GenBank/DDBJ databases">
        <title>Draft Genome Sequences of Nine Cyanobacterial Strains from Diverse Habitats.</title>
        <authorList>
            <person name="Zhu T."/>
            <person name="Hou S."/>
            <person name="Lu X."/>
            <person name="Hess W.R."/>
        </authorList>
    </citation>
    <scope>NUCLEOTIDE SEQUENCE [LARGE SCALE GENOMIC DNA]</scope>
    <source>
        <strain evidence="2 3">NIES-592</strain>
    </source>
</reference>
<organism evidence="2 3">
    <name type="scientific">Fischerella major NIES-592</name>
    <dbReference type="NCBI Taxonomy" id="210994"/>
    <lineage>
        <taxon>Bacteria</taxon>
        <taxon>Bacillati</taxon>
        <taxon>Cyanobacteriota</taxon>
        <taxon>Cyanophyceae</taxon>
        <taxon>Nostocales</taxon>
        <taxon>Hapalosiphonaceae</taxon>
        <taxon>Fischerella</taxon>
    </lineage>
</organism>
<evidence type="ECO:0000313" key="2">
    <source>
        <dbReference type="EMBL" id="OKH12856.1"/>
    </source>
</evidence>
<dbReference type="EMBL" id="MRCA01000009">
    <property type="protein sequence ID" value="OKH12856.1"/>
    <property type="molecule type" value="Genomic_DNA"/>
</dbReference>